<name>A0A1W2AHC2_9FIRM</name>
<dbReference type="Pfam" id="PF04531">
    <property type="entry name" value="Phage_holin_1"/>
    <property type="match status" value="1"/>
</dbReference>
<dbReference type="InterPro" id="IPR006485">
    <property type="entry name" value="Phage-like_holin"/>
</dbReference>
<dbReference type="Proteomes" id="UP000192790">
    <property type="component" value="Unassembled WGS sequence"/>
</dbReference>
<feature type="transmembrane region" description="Helical" evidence="1">
    <location>
        <begin position="12"/>
        <end position="33"/>
    </location>
</feature>
<dbReference type="AlphaFoldDB" id="A0A1W2AHC2"/>
<evidence type="ECO:0000313" key="2">
    <source>
        <dbReference type="EMBL" id="SMC60014.1"/>
    </source>
</evidence>
<evidence type="ECO:0000313" key="3">
    <source>
        <dbReference type="Proteomes" id="UP000192790"/>
    </source>
</evidence>
<organism evidence="2 3">
    <name type="scientific">Papillibacter cinnamivorans DSM 12816</name>
    <dbReference type="NCBI Taxonomy" id="1122930"/>
    <lineage>
        <taxon>Bacteria</taxon>
        <taxon>Bacillati</taxon>
        <taxon>Bacillota</taxon>
        <taxon>Clostridia</taxon>
        <taxon>Eubacteriales</taxon>
        <taxon>Oscillospiraceae</taxon>
        <taxon>Papillibacter</taxon>
    </lineage>
</organism>
<evidence type="ECO:0000256" key="1">
    <source>
        <dbReference type="SAM" id="Phobius"/>
    </source>
</evidence>
<keyword evidence="1" id="KW-0812">Transmembrane</keyword>
<keyword evidence="1" id="KW-0472">Membrane</keyword>
<reference evidence="2 3" key="1">
    <citation type="submission" date="2017-04" db="EMBL/GenBank/DDBJ databases">
        <authorList>
            <person name="Afonso C.L."/>
            <person name="Miller P.J."/>
            <person name="Scott M.A."/>
            <person name="Spackman E."/>
            <person name="Goraichik I."/>
            <person name="Dimitrov K.M."/>
            <person name="Suarez D.L."/>
            <person name="Swayne D.E."/>
        </authorList>
    </citation>
    <scope>NUCLEOTIDE SEQUENCE [LARGE SCALE GENOMIC DNA]</scope>
    <source>
        <strain evidence="2 3">DSM 12816</strain>
    </source>
</reference>
<dbReference type="EMBL" id="FWXW01000004">
    <property type="protein sequence ID" value="SMC60014.1"/>
    <property type="molecule type" value="Genomic_DNA"/>
</dbReference>
<proteinExistence type="predicted"/>
<feature type="transmembrane region" description="Helical" evidence="1">
    <location>
        <begin position="39"/>
        <end position="57"/>
    </location>
</feature>
<accession>A0A1W2AHC2</accession>
<sequence length="66" mass="7361">MNTQPRWRSYVMWAAIIAQVVTLFGLLGLWDRIGITSDVFQGIATAILEILTLIGVINNPTSRTGW</sequence>
<gene>
    <name evidence="2" type="ORF">SAMN02745168_1719</name>
</gene>
<dbReference type="STRING" id="1122930.SAMN02745168_1719"/>
<keyword evidence="1" id="KW-1133">Transmembrane helix</keyword>
<protein>
    <submittedName>
        <fullName evidence="2">Uncharacterized membrane protein</fullName>
    </submittedName>
</protein>
<keyword evidence="3" id="KW-1185">Reference proteome</keyword>
<dbReference type="OrthoDB" id="9989748at2"/>
<dbReference type="RefSeq" id="WP_143806904.1">
    <property type="nucleotide sequence ID" value="NZ_FWXW01000004.1"/>
</dbReference>